<evidence type="ECO:0000313" key="3">
    <source>
        <dbReference type="Proteomes" id="UP000019275"/>
    </source>
</evidence>
<dbReference type="PANTHER" id="PTHR12526:SF630">
    <property type="entry name" value="GLYCOSYLTRANSFERASE"/>
    <property type="match status" value="1"/>
</dbReference>
<sequence length="209" mass="23906">MQEFIDSKKVIEIRNIIDPKEIKSRAKEQSLINFNSAKINIVSVGRLVNHKAFELAIGAINNLISNGHNVHLYIVGEGVERNFLENEIKRLKLTNHCTLLGFQNNPYPFIKKCDIYLQTSRIEGLGRTIIEAALLCKPIVTTNFPTAFSILQDNITGLIAEMNSQDISKSIERLIENKKLKNNLIENLRKKEDWEKEKTLDSIYKLLNS</sequence>
<dbReference type="Pfam" id="PF00534">
    <property type="entry name" value="Glycos_transf_1"/>
    <property type="match status" value="1"/>
</dbReference>
<dbReference type="SUPFAM" id="SSF53756">
    <property type="entry name" value="UDP-Glycosyltransferase/glycogen phosphorylase"/>
    <property type="match status" value="1"/>
</dbReference>
<organism evidence="2 3">
    <name type="scientific">Cellulophaga geojensis KL-A</name>
    <dbReference type="NCBI Taxonomy" id="1328323"/>
    <lineage>
        <taxon>Bacteria</taxon>
        <taxon>Pseudomonadati</taxon>
        <taxon>Bacteroidota</taxon>
        <taxon>Flavobacteriia</taxon>
        <taxon>Flavobacteriales</taxon>
        <taxon>Flavobacteriaceae</taxon>
        <taxon>Cellulophaga</taxon>
    </lineage>
</organism>
<name>A0ABN0RQE5_9FLAO</name>
<protein>
    <submittedName>
        <fullName evidence="2">Group 1 glycosyl transferase</fullName>
    </submittedName>
</protein>
<accession>A0ABN0RQE5</accession>
<dbReference type="EMBL" id="ARZX01000006">
    <property type="protein sequence ID" value="EWH14026.1"/>
    <property type="molecule type" value="Genomic_DNA"/>
</dbReference>
<keyword evidence="3" id="KW-1185">Reference proteome</keyword>
<gene>
    <name evidence="2" type="ORF">KLA_06842</name>
</gene>
<proteinExistence type="predicted"/>
<evidence type="ECO:0000313" key="2">
    <source>
        <dbReference type="EMBL" id="EWH14026.1"/>
    </source>
</evidence>
<dbReference type="RefSeq" id="WP_034644658.1">
    <property type="nucleotide sequence ID" value="NZ_ARZX01000006.1"/>
</dbReference>
<keyword evidence="2" id="KW-0808">Transferase</keyword>
<feature type="domain" description="Glycosyl transferase family 1" evidence="1">
    <location>
        <begin position="32"/>
        <end position="190"/>
    </location>
</feature>
<reference evidence="2 3" key="1">
    <citation type="journal article" date="2014" name="Genome Announc.">
        <title>Draft Genome Sequence of the Carrageenan-Degrading Bacterium Cellulophaga sp. Strain KL-A, Isolated from Decaying Marine Algae.</title>
        <authorList>
            <person name="Shan D."/>
            <person name="Ying J."/>
            <person name="Li X."/>
            <person name="Gao Z."/>
            <person name="Wei G."/>
            <person name="Shao Z."/>
        </authorList>
    </citation>
    <scope>NUCLEOTIDE SEQUENCE [LARGE SCALE GENOMIC DNA]</scope>
    <source>
        <strain evidence="2 3">KL-A</strain>
    </source>
</reference>
<dbReference type="InterPro" id="IPR001296">
    <property type="entry name" value="Glyco_trans_1"/>
</dbReference>
<dbReference type="CDD" id="cd03811">
    <property type="entry name" value="GT4_GT28_WabH-like"/>
    <property type="match status" value="1"/>
</dbReference>
<dbReference type="PANTHER" id="PTHR12526">
    <property type="entry name" value="GLYCOSYLTRANSFERASE"/>
    <property type="match status" value="1"/>
</dbReference>
<dbReference type="Gene3D" id="3.40.50.2000">
    <property type="entry name" value="Glycogen Phosphorylase B"/>
    <property type="match status" value="2"/>
</dbReference>
<comment type="caution">
    <text evidence="2">The sequence shown here is derived from an EMBL/GenBank/DDBJ whole genome shotgun (WGS) entry which is preliminary data.</text>
</comment>
<dbReference type="GO" id="GO:0016740">
    <property type="term" value="F:transferase activity"/>
    <property type="evidence" value="ECO:0007669"/>
    <property type="project" value="UniProtKB-KW"/>
</dbReference>
<dbReference type="Proteomes" id="UP000019275">
    <property type="component" value="Unassembled WGS sequence"/>
</dbReference>
<evidence type="ECO:0000259" key="1">
    <source>
        <dbReference type="Pfam" id="PF00534"/>
    </source>
</evidence>